<dbReference type="Proteomes" id="UP000527355">
    <property type="component" value="Unassembled WGS sequence"/>
</dbReference>
<gene>
    <name evidence="1" type="ORF">mMyoMyo1_001827</name>
</gene>
<reference evidence="1 2" key="1">
    <citation type="journal article" date="2020" name="Nature">
        <title>Six reference-quality genomes reveal evolution of bat adaptations.</title>
        <authorList>
            <person name="Jebb D."/>
            <person name="Huang Z."/>
            <person name="Pippel M."/>
            <person name="Hughes G.M."/>
            <person name="Lavrichenko K."/>
            <person name="Devanna P."/>
            <person name="Winkler S."/>
            <person name="Jermiin L.S."/>
            <person name="Skirmuntt E.C."/>
            <person name="Katzourakis A."/>
            <person name="Burkitt-Gray L."/>
            <person name="Ray D.A."/>
            <person name="Sullivan K.A.M."/>
            <person name="Roscito J.G."/>
            <person name="Kirilenko B.M."/>
            <person name="Davalos L.M."/>
            <person name="Corthals A.P."/>
            <person name="Power M.L."/>
            <person name="Jones G."/>
            <person name="Ransome R.D."/>
            <person name="Dechmann D.K.N."/>
            <person name="Locatelli A.G."/>
            <person name="Puechmaille S.J."/>
            <person name="Fedrigo O."/>
            <person name="Jarvis E.D."/>
            <person name="Hiller M."/>
            <person name="Vernes S.C."/>
            <person name="Myers E.W."/>
            <person name="Teeling E.C."/>
        </authorList>
    </citation>
    <scope>NUCLEOTIDE SEQUENCE [LARGE SCALE GENOMIC DNA]</scope>
    <source>
        <strain evidence="1">MMyoMyo1</strain>
        <tissue evidence="1">Flight muscle</tissue>
    </source>
</reference>
<dbReference type="AlphaFoldDB" id="A0A7J7WFN5"/>
<evidence type="ECO:0000313" key="1">
    <source>
        <dbReference type="EMBL" id="KAF6336224.1"/>
    </source>
</evidence>
<dbReference type="PANTHER" id="PTHR47620">
    <property type="entry name" value="CHROMOSOME 2 OPEN READING FRAME 66"/>
    <property type="match status" value="1"/>
</dbReference>
<proteinExistence type="predicted"/>
<dbReference type="Pfam" id="PF15846">
    <property type="entry name" value="DUF4720"/>
    <property type="match status" value="1"/>
</dbReference>
<dbReference type="EMBL" id="JABWUV010000008">
    <property type="protein sequence ID" value="KAF6336224.1"/>
    <property type="molecule type" value="Genomic_DNA"/>
</dbReference>
<dbReference type="InterPro" id="IPR031699">
    <property type="entry name" value="DUF4720"/>
</dbReference>
<evidence type="ECO:0000313" key="2">
    <source>
        <dbReference type="Proteomes" id="UP000527355"/>
    </source>
</evidence>
<dbReference type="PANTHER" id="PTHR47620:SF1">
    <property type="entry name" value="GENE, 34066-RELATED"/>
    <property type="match status" value="1"/>
</dbReference>
<name>A0A7J7WFN5_MYOMY</name>
<sequence>MRNSQELWFSAQITSLLSKELVRDALHHGDRATSQPVTSNFSALAFPMITFIQQDSAFFRTLQAYFKGRGLDLERFPNTLSTNETPRPLSVQSELIASAFAEFQERRNPFPRGLQG</sequence>
<protein>
    <submittedName>
        <fullName evidence="1">Uncharacterized protein</fullName>
    </submittedName>
</protein>
<accession>A0A7J7WFN5</accession>
<dbReference type="VEuPathDB" id="HostDB:CUNH2orf66"/>
<comment type="caution">
    <text evidence="1">The sequence shown here is derived from an EMBL/GenBank/DDBJ whole genome shotgun (WGS) entry which is preliminary data.</text>
</comment>
<keyword evidence="2" id="KW-1185">Reference proteome</keyword>
<organism evidence="1 2">
    <name type="scientific">Myotis myotis</name>
    <name type="common">Greater mouse-eared bat</name>
    <name type="synonym">Vespertilio myotis</name>
    <dbReference type="NCBI Taxonomy" id="51298"/>
    <lineage>
        <taxon>Eukaryota</taxon>
        <taxon>Metazoa</taxon>
        <taxon>Chordata</taxon>
        <taxon>Craniata</taxon>
        <taxon>Vertebrata</taxon>
        <taxon>Euteleostomi</taxon>
        <taxon>Mammalia</taxon>
        <taxon>Eutheria</taxon>
        <taxon>Laurasiatheria</taxon>
        <taxon>Chiroptera</taxon>
        <taxon>Yangochiroptera</taxon>
        <taxon>Vespertilionidae</taxon>
        <taxon>Myotis</taxon>
    </lineage>
</organism>